<proteinExistence type="predicted"/>
<reference evidence="2 3" key="1">
    <citation type="journal article" date="2016" name="Environ. Microbiol.">
        <title>Genomic resolution of a cold subsurface aquifer community provides metabolic insights for novel microbes adapted to high CO concentrations.</title>
        <authorList>
            <person name="Probst A.J."/>
            <person name="Castelle C.J."/>
            <person name="Singh A."/>
            <person name="Brown C.T."/>
            <person name="Anantharaman K."/>
            <person name="Sharon I."/>
            <person name="Hug L.A."/>
            <person name="Burstein D."/>
            <person name="Emerson J.B."/>
            <person name="Thomas B.C."/>
            <person name="Banfield J.F."/>
        </authorList>
    </citation>
    <scope>NUCLEOTIDE SEQUENCE [LARGE SCALE GENOMIC DNA]</scope>
    <source>
        <strain evidence="2">CG2_30_39_24</strain>
    </source>
</reference>
<keyword evidence="1" id="KW-0812">Transmembrane</keyword>
<keyword evidence="1" id="KW-1133">Transmembrane helix</keyword>
<organism evidence="2 3">
    <name type="scientific">Candidatus Kuenenbacteria bacterium CG2_30_39_24</name>
    <dbReference type="NCBI Taxonomy" id="1805236"/>
    <lineage>
        <taxon>Bacteria</taxon>
        <taxon>Candidatus Kueneniibacteriota</taxon>
    </lineage>
</organism>
<evidence type="ECO:0000313" key="2">
    <source>
        <dbReference type="EMBL" id="OIP56412.1"/>
    </source>
</evidence>
<evidence type="ECO:0000256" key="1">
    <source>
        <dbReference type="SAM" id="Phobius"/>
    </source>
</evidence>
<comment type="caution">
    <text evidence="2">The sequence shown here is derived from an EMBL/GenBank/DDBJ whole genome shotgun (WGS) entry which is preliminary data.</text>
</comment>
<gene>
    <name evidence="2" type="ORF">AUK13_01155</name>
</gene>
<accession>A0A1J5F8A4</accession>
<feature type="transmembrane region" description="Helical" evidence="1">
    <location>
        <begin position="6"/>
        <end position="24"/>
    </location>
</feature>
<dbReference type="EMBL" id="MNYR01000017">
    <property type="protein sequence ID" value="OIP56412.1"/>
    <property type="molecule type" value="Genomic_DNA"/>
</dbReference>
<dbReference type="Proteomes" id="UP000183922">
    <property type="component" value="Unassembled WGS sequence"/>
</dbReference>
<name>A0A1J5F8A4_9BACT</name>
<keyword evidence="1" id="KW-0472">Membrane</keyword>
<dbReference type="STRING" id="1805236.AUK13_01155"/>
<dbReference type="AlphaFoldDB" id="A0A1J5F8A4"/>
<sequence>MKYYQYIRIVLILIPIIILAVLFYKDFNPAGYLKVDYDFCRENPFVSKFSPTGRVLEIEKIKTVAGKDCQQKMVVDPVYFDVRLTQKFDQARLKLWYQKDLVTPLRIGPAINLSNWQWQLKDINYLLTTQNFSEGWLVGTAEYDLKNIQPDKNILRFLISSPGLDLSAKEIVFGRVAIEFIKEPLTKNNFFERLKEWIKFSNIYYALN</sequence>
<protein>
    <submittedName>
        <fullName evidence="2">Uncharacterized protein</fullName>
    </submittedName>
</protein>
<evidence type="ECO:0000313" key="3">
    <source>
        <dbReference type="Proteomes" id="UP000183922"/>
    </source>
</evidence>